<keyword evidence="4 5" id="KW-0472">Membrane</keyword>
<dbReference type="Pfam" id="PF07690">
    <property type="entry name" value="MFS_1"/>
    <property type="match status" value="1"/>
</dbReference>
<feature type="transmembrane region" description="Helical" evidence="5">
    <location>
        <begin position="162"/>
        <end position="184"/>
    </location>
</feature>
<dbReference type="InterPro" id="IPR051337">
    <property type="entry name" value="OPA_Antiporter"/>
</dbReference>
<dbReference type="InterPro" id="IPR036259">
    <property type="entry name" value="MFS_trans_sf"/>
</dbReference>
<dbReference type="Proteomes" id="UP000007030">
    <property type="component" value="Chromosome"/>
</dbReference>
<feature type="transmembrane region" description="Helical" evidence="5">
    <location>
        <begin position="252"/>
        <end position="272"/>
    </location>
</feature>
<dbReference type="EMBL" id="CP002630">
    <property type="protein sequence ID" value="AEB12553.1"/>
    <property type="molecule type" value="Genomic_DNA"/>
</dbReference>
<dbReference type="SUPFAM" id="SSF103473">
    <property type="entry name" value="MFS general substrate transporter"/>
    <property type="match status" value="1"/>
</dbReference>
<keyword evidence="8" id="KW-1185">Reference proteome</keyword>
<dbReference type="STRING" id="869210.Marky_1821"/>
<keyword evidence="3 5" id="KW-1133">Transmembrane helix</keyword>
<feature type="transmembrane region" description="Helical" evidence="5">
    <location>
        <begin position="132"/>
        <end position="156"/>
    </location>
</feature>
<feature type="transmembrane region" description="Helical" evidence="5">
    <location>
        <begin position="279"/>
        <end position="298"/>
    </location>
</feature>
<dbReference type="KEGG" id="mhd:Marky_1821"/>
<dbReference type="GO" id="GO:0016020">
    <property type="term" value="C:membrane"/>
    <property type="evidence" value="ECO:0007669"/>
    <property type="project" value="UniProtKB-ARBA"/>
</dbReference>
<reference evidence="7 8" key="1">
    <citation type="journal article" date="2012" name="Stand. Genomic Sci.">
        <title>Complete genome sequence of the aerobic, heterotroph Marinithermus hydrothermalis type strain (T1(T)) from a deep-sea hydrothermal vent chimney.</title>
        <authorList>
            <person name="Copeland A."/>
            <person name="Gu W."/>
            <person name="Yasawong M."/>
            <person name="Lapidus A."/>
            <person name="Lucas S."/>
            <person name="Deshpande S."/>
            <person name="Pagani I."/>
            <person name="Tapia R."/>
            <person name="Cheng J.F."/>
            <person name="Goodwin L.A."/>
            <person name="Pitluck S."/>
            <person name="Liolios K."/>
            <person name="Ivanova N."/>
            <person name="Mavromatis K."/>
            <person name="Mikhailova N."/>
            <person name="Pati A."/>
            <person name="Chen A."/>
            <person name="Palaniappan K."/>
            <person name="Land M."/>
            <person name="Pan C."/>
            <person name="Brambilla E.M."/>
            <person name="Rohde M."/>
            <person name="Tindall B.J."/>
            <person name="Sikorski J."/>
            <person name="Goker M."/>
            <person name="Detter J.C."/>
            <person name="Bristow J."/>
            <person name="Eisen J.A."/>
            <person name="Markowitz V."/>
            <person name="Hugenholtz P."/>
            <person name="Kyrpides N.C."/>
            <person name="Klenk H.P."/>
            <person name="Woyke T."/>
        </authorList>
    </citation>
    <scope>NUCLEOTIDE SEQUENCE [LARGE SCALE GENOMIC DNA]</scope>
    <source>
        <strain evidence="8">DSM 14884 / JCM 11576 / T1</strain>
    </source>
</reference>
<protein>
    <submittedName>
        <fullName evidence="7">Major facilitator superfamily MFS_1</fullName>
    </submittedName>
</protein>
<evidence type="ECO:0000256" key="1">
    <source>
        <dbReference type="ARBA" id="ARBA00004127"/>
    </source>
</evidence>
<evidence type="ECO:0000256" key="5">
    <source>
        <dbReference type="SAM" id="Phobius"/>
    </source>
</evidence>
<feature type="transmembrane region" description="Helical" evidence="5">
    <location>
        <begin position="101"/>
        <end position="120"/>
    </location>
</feature>
<gene>
    <name evidence="7" type="ordered locus">Marky_1821</name>
</gene>
<evidence type="ECO:0000256" key="3">
    <source>
        <dbReference type="ARBA" id="ARBA00022989"/>
    </source>
</evidence>
<feature type="transmembrane region" description="Helical" evidence="5">
    <location>
        <begin position="340"/>
        <end position="366"/>
    </location>
</feature>
<dbReference type="OrthoDB" id="6360at2"/>
<feature type="transmembrane region" description="Helical" evidence="5">
    <location>
        <begin position="7"/>
        <end position="25"/>
    </location>
</feature>
<feature type="transmembrane region" description="Helical" evidence="5">
    <location>
        <begin position="219"/>
        <end position="240"/>
    </location>
</feature>
<feature type="domain" description="Major facilitator superfamily (MFS) profile" evidence="6">
    <location>
        <begin position="11"/>
        <end position="402"/>
    </location>
</feature>
<keyword evidence="2 5" id="KW-0812">Transmembrane</keyword>
<name>F2NQX5_MARHT</name>
<dbReference type="GO" id="GO:0035435">
    <property type="term" value="P:phosphate ion transmembrane transport"/>
    <property type="evidence" value="ECO:0007669"/>
    <property type="project" value="TreeGrafter"/>
</dbReference>
<dbReference type="HOGENOM" id="CLU_001265_62_0_0"/>
<feature type="transmembrane region" description="Helical" evidence="5">
    <location>
        <begin position="304"/>
        <end position="328"/>
    </location>
</feature>
<feature type="transmembrane region" description="Helical" evidence="5">
    <location>
        <begin position="378"/>
        <end position="398"/>
    </location>
</feature>
<evidence type="ECO:0000256" key="4">
    <source>
        <dbReference type="ARBA" id="ARBA00023136"/>
    </source>
</evidence>
<dbReference type="InterPro" id="IPR011701">
    <property type="entry name" value="MFS"/>
</dbReference>
<dbReference type="PANTHER" id="PTHR43826">
    <property type="entry name" value="GLUCOSE-6-PHOSPHATE EXCHANGER SLC37A4"/>
    <property type="match status" value="1"/>
</dbReference>
<accession>F2NQX5</accession>
<sequence length="410" mass="42401">MRGVRVSAVSVFGVFALAYFLSYFFRSANAVIAGDLVREVGLSAGALGLMTSVFYLAFAAAQVPLGWGLDRWGPRFVTPGLMLVGAVGSWVFAEADSFGELVLGRALLGLGMAGILMGGLKAFSRWFAPHRFATVSGALVAVGASGALVAATPLAWLAGVLGWRAVFAWGAGVIALVALLIVGLTRNTPEGDRLEGGAVGPGGLGEVFRDARFWRMAPLALVTAGTFFAVQSLWGGPYLFDVYGASPVQAGNALFALSLAAVVGYGVSGVLADRWGVGRVMLAAGLGFAGVLGVLAAFPGELGWVGVGLVYAAFGFLGAFNIVLLAHARLVFPPHLTGRAVTAVNLFGIGGVFALQWWMGVVIGVFGRDAAGRYPPEAYALVFGAEALLVLAALWWYAPLVGERAAARRG</sequence>
<feature type="transmembrane region" description="Helical" evidence="5">
    <location>
        <begin position="45"/>
        <end position="69"/>
    </location>
</feature>
<evidence type="ECO:0000313" key="7">
    <source>
        <dbReference type="EMBL" id="AEB12553.1"/>
    </source>
</evidence>
<comment type="subcellular location">
    <subcellularLocation>
        <location evidence="1">Endomembrane system</location>
        <topology evidence="1">Multi-pass membrane protein</topology>
    </subcellularLocation>
</comment>
<dbReference type="PANTHER" id="PTHR43826:SF3">
    <property type="entry name" value="GLUCOSE-6-PHOSPHATE EXCHANGER SLC37A4"/>
    <property type="match status" value="1"/>
</dbReference>
<evidence type="ECO:0000313" key="8">
    <source>
        <dbReference type="Proteomes" id="UP000007030"/>
    </source>
</evidence>
<evidence type="ECO:0000259" key="6">
    <source>
        <dbReference type="PROSITE" id="PS50850"/>
    </source>
</evidence>
<dbReference type="eggNOG" id="COG2223">
    <property type="taxonomic scope" value="Bacteria"/>
</dbReference>
<feature type="transmembrane region" description="Helical" evidence="5">
    <location>
        <begin position="76"/>
        <end position="95"/>
    </location>
</feature>
<dbReference type="InterPro" id="IPR020846">
    <property type="entry name" value="MFS_dom"/>
</dbReference>
<organism evidence="7 8">
    <name type="scientific">Marinithermus hydrothermalis (strain DSM 14884 / JCM 11576 / T1)</name>
    <dbReference type="NCBI Taxonomy" id="869210"/>
    <lineage>
        <taxon>Bacteria</taxon>
        <taxon>Thermotogati</taxon>
        <taxon>Deinococcota</taxon>
        <taxon>Deinococci</taxon>
        <taxon>Thermales</taxon>
        <taxon>Thermaceae</taxon>
        <taxon>Marinithermus</taxon>
    </lineage>
</organism>
<evidence type="ECO:0000256" key="2">
    <source>
        <dbReference type="ARBA" id="ARBA00022692"/>
    </source>
</evidence>
<dbReference type="Gene3D" id="1.20.1250.20">
    <property type="entry name" value="MFS general substrate transporter like domains"/>
    <property type="match status" value="2"/>
</dbReference>
<dbReference type="AlphaFoldDB" id="F2NQX5"/>
<dbReference type="GO" id="GO:0012505">
    <property type="term" value="C:endomembrane system"/>
    <property type="evidence" value="ECO:0007669"/>
    <property type="project" value="UniProtKB-SubCell"/>
</dbReference>
<proteinExistence type="predicted"/>
<dbReference type="GO" id="GO:0061513">
    <property type="term" value="F:glucose 6-phosphate:phosphate antiporter activity"/>
    <property type="evidence" value="ECO:0007669"/>
    <property type="project" value="TreeGrafter"/>
</dbReference>
<dbReference type="PROSITE" id="PS50850">
    <property type="entry name" value="MFS"/>
    <property type="match status" value="1"/>
</dbReference>
<dbReference type="RefSeq" id="WP_013704599.1">
    <property type="nucleotide sequence ID" value="NC_015387.1"/>
</dbReference>